<dbReference type="PANTHER" id="PTHR43223:SF2">
    <property type="entry name" value="METALLO-BETA-LACTAMASE DOMAIN-CONTAINING PROTEIN"/>
    <property type="match status" value="1"/>
</dbReference>
<evidence type="ECO:0000313" key="2">
    <source>
        <dbReference type="EMBL" id="RKT87413.1"/>
    </source>
</evidence>
<feature type="domain" description="Metallo-beta-lactamase" evidence="1">
    <location>
        <begin position="41"/>
        <end position="244"/>
    </location>
</feature>
<dbReference type="InterPro" id="IPR029228">
    <property type="entry name" value="Alkyl_sulf_dimr"/>
</dbReference>
<dbReference type="Gene3D" id="1.25.40.880">
    <property type="entry name" value="Alkyl sulfatase, dimerisation domain"/>
    <property type="match status" value="1"/>
</dbReference>
<dbReference type="OrthoDB" id="5240502at2"/>
<dbReference type="AlphaFoldDB" id="A0A1I5GQ69"/>
<accession>A0A1I5GQ69</accession>
<sequence>MAENPASQWTSTARRTAQEAKFFWTGGPIEVAPDTWFTSIGSGVTAFATDEGLVLVDSGTRLFAGEMAEHIRTRTELPVHTAIYTHGHVDHAFGLGAFLAEGQTAPQIVAQANMDERFARYARSPRHNATINSRQFGGRTDDPTFESEDLRFGYPEYPPTRHYQQSLELRVGEATFELRACRGETDDHTWVYCPERRVLCTGDLIIWGVPNAGNPQKAQRYPWDWAKGLREMAETGAASLCPGHGGPVVNDPGLVRRILLDTAGFLEDIVERTLAVLEDGSPPHVDIVRRVDLPESDAPWLQPVYDEAEFIVRNVIRYFGGWWSGRPSELKPAPRADVATELAALAGGVGALLARATELAPRNMALACHLADYAVEAAPDDPDVAEGVARLYTDRAAQETSLMATNLYRSAAASAEAKRPFA</sequence>
<evidence type="ECO:0000313" key="3">
    <source>
        <dbReference type="EMBL" id="SFO38050.1"/>
    </source>
</evidence>
<evidence type="ECO:0000313" key="5">
    <source>
        <dbReference type="Proteomes" id="UP000270697"/>
    </source>
</evidence>
<dbReference type="Proteomes" id="UP000270697">
    <property type="component" value="Unassembled WGS sequence"/>
</dbReference>
<dbReference type="InterPro" id="IPR036866">
    <property type="entry name" value="RibonucZ/Hydroxyglut_hydro"/>
</dbReference>
<dbReference type="EMBL" id="RBXX01000002">
    <property type="protein sequence ID" value="RKT87413.1"/>
    <property type="molecule type" value="Genomic_DNA"/>
</dbReference>
<dbReference type="InterPro" id="IPR052195">
    <property type="entry name" value="Bact_Alkyl/Aryl-Sulfatase"/>
</dbReference>
<dbReference type="InterPro" id="IPR038536">
    <property type="entry name" value="Alkyl/aryl-sulf_dimr_sf"/>
</dbReference>
<protein>
    <submittedName>
        <fullName evidence="3">Glyoxylase, beta-lactamase superfamily II</fullName>
    </submittedName>
    <submittedName>
        <fullName evidence="2">Glyoxylase-like metal-dependent hydrolase (Beta-lactamase superfamily II)</fullName>
    </submittedName>
</protein>
<keyword evidence="5" id="KW-1185">Reference proteome</keyword>
<evidence type="ECO:0000313" key="4">
    <source>
        <dbReference type="Proteomes" id="UP000199398"/>
    </source>
</evidence>
<gene>
    <name evidence="2" type="ORF">ATL45_5829</name>
    <name evidence="3" type="ORF">SAMN05421805_113124</name>
</gene>
<dbReference type="PANTHER" id="PTHR43223">
    <property type="entry name" value="ALKYL/ARYL-SULFATASE"/>
    <property type="match status" value="1"/>
</dbReference>
<proteinExistence type="predicted"/>
<dbReference type="STRING" id="455193.SAMN05421805_113124"/>
<dbReference type="Pfam" id="PF00753">
    <property type="entry name" value="Lactamase_B"/>
    <property type="match status" value="1"/>
</dbReference>
<dbReference type="SMART" id="SM00849">
    <property type="entry name" value="Lactamase_B"/>
    <property type="match status" value="1"/>
</dbReference>
<evidence type="ECO:0000259" key="1">
    <source>
        <dbReference type="SMART" id="SM00849"/>
    </source>
</evidence>
<dbReference type="Gene3D" id="3.60.15.10">
    <property type="entry name" value="Ribonuclease Z/Hydroxyacylglutathione hydrolase-like"/>
    <property type="match status" value="1"/>
</dbReference>
<dbReference type="GO" id="GO:0046983">
    <property type="term" value="F:protein dimerization activity"/>
    <property type="evidence" value="ECO:0007669"/>
    <property type="project" value="InterPro"/>
</dbReference>
<dbReference type="Pfam" id="PF14863">
    <property type="entry name" value="Alkyl_sulf_dimr"/>
    <property type="match status" value="1"/>
</dbReference>
<organism evidence="3 4">
    <name type="scientific">Saccharopolyspora antimicrobica</name>
    <dbReference type="NCBI Taxonomy" id="455193"/>
    <lineage>
        <taxon>Bacteria</taxon>
        <taxon>Bacillati</taxon>
        <taxon>Actinomycetota</taxon>
        <taxon>Actinomycetes</taxon>
        <taxon>Pseudonocardiales</taxon>
        <taxon>Pseudonocardiaceae</taxon>
        <taxon>Saccharopolyspora</taxon>
    </lineage>
</organism>
<dbReference type="InterPro" id="IPR001279">
    <property type="entry name" value="Metallo-B-lactamas"/>
</dbReference>
<dbReference type="SUPFAM" id="SSF56281">
    <property type="entry name" value="Metallo-hydrolase/oxidoreductase"/>
    <property type="match status" value="1"/>
</dbReference>
<reference evidence="3 4" key="1">
    <citation type="submission" date="2016-10" db="EMBL/GenBank/DDBJ databases">
        <authorList>
            <person name="de Groot N.N."/>
        </authorList>
    </citation>
    <scope>NUCLEOTIDE SEQUENCE [LARGE SCALE GENOMIC DNA]</scope>
    <source>
        <strain evidence="3 4">CPCC 201259</strain>
    </source>
</reference>
<reference evidence="2 5" key="2">
    <citation type="submission" date="2018-10" db="EMBL/GenBank/DDBJ databases">
        <title>Sequencing the genomes of 1000 actinobacteria strains.</title>
        <authorList>
            <person name="Klenk H.-P."/>
        </authorList>
    </citation>
    <scope>NUCLEOTIDE SEQUENCE [LARGE SCALE GENOMIC DNA]</scope>
    <source>
        <strain evidence="2 5">DSM 45119</strain>
    </source>
</reference>
<name>A0A1I5GQ69_9PSEU</name>
<dbReference type="EMBL" id="FOUP01000013">
    <property type="protein sequence ID" value="SFO38050.1"/>
    <property type="molecule type" value="Genomic_DNA"/>
</dbReference>
<dbReference type="Proteomes" id="UP000199398">
    <property type="component" value="Unassembled WGS sequence"/>
</dbReference>